<reference evidence="7 8" key="1">
    <citation type="submission" date="2023-08" db="EMBL/GenBank/DDBJ databases">
        <title>Annotated Genome Sequence of Vanrija albida AlHP1.</title>
        <authorList>
            <person name="Herzog R."/>
        </authorList>
    </citation>
    <scope>NUCLEOTIDE SEQUENCE [LARGE SCALE GENOMIC DNA]</scope>
    <source>
        <strain evidence="7 8">AlHP1</strain>
    </source>
</reference>
<comment type="cofactor">
    <cofactor evidence="1">
        <name>heme b</name>
        <dbReference type="ChEBI" id="CHEBI:60344"/>
    </cofactor>
</comment>
<feature type="region of interest" description="Disordered" evidence="6">
    <location>
        <begin position="1"/>
        <end position="40"/>
    </location>
</feature>
<protein>
    <recommendedName>
        <fullName evidence="9">Phenylacetaldoxime dehydratase</fullName>
    </recommendedName>
</protein>
<dbReference type="EMBL" id="JBBXJM010000005">
    <property type="protein sequence ID" value="KAL1407290.1"/>
    <property type="molecule type" value="Genomic_DNA"/>
</dbReference>
<keyword evidence="5" id="KW-0456">Lyase</keyword>
<organism evidence="7 8">
    <name type="scientific">Vanrija albida</name>
    <dbReference type="NCBI Taxonomy" id="181172"/>
    <lineage>
        <taxon>Eukaryota</taxon>
        <taxon>Fungi</taxon>
        <taxon>Dikarya</taxon>
        <taxon>Basidiomycota</taxon>
        <taxon>Agaricomycotina</taxon>
        <taxon>Tremellomycetes</taxon>
        <taxon>Trichosporonales</taxon>
        <taxon>Trichosporonaceae</taxon>
        <taxon>Vanrija</taxon>
    </lineage>
</organism>
<keyword evidence="3" id="KW-0479">Metal-binding</keyword>
<evidence type="ECO:0000256" key="2">
    <source>
        <dbReference type="ARBA" id="ARBA00022617"/>
    </source>
</evidence>
<dbReference type="Pfam" id="PF13816">
    <property type="entry name" value="Dehydratase_hem"/>
    <property type="match status" value="1"/>
</dbReference>
<evidence type="ECO:0000313" key="8">
    <source>
        <dbReference type="Proteomes" id="UP001565368"/>
    </source>
</evidence>
<name>A0ABR3PY02_9TREE</name>
<sequence>MTLPSPVRSSLPRRLSTSARATSSLLRPPPTERVLPTAPEWAYGPTPRAVPLRKPPNFAPAVQRYSALLPDTCDELVIAQFGVQARDAASLSSSAFAAWAGHALTLPSAPSTSDHARFVDAQGYTHHVLTGYWLAGFDAFRAATEAWWAAPERLAAGEPGVYREVVRVPPERFESIYWLDYPGGLSADAGVTLYPTPYCGYYGAMRDRLVVDDVLEGAPVARGPGPARGRWRVTPAHNTAVIRTAHTWSAMDAAQKADYDAKLAPPLARGMQFLEEHPDACLSLRWATSTDALGEPVQEKHATGYFASLGQMEHWSERHRTHAAIFSAAVGRYKFYGEKNQLRTWHEVAVLPGDREQLFEYVGCHAGTGLLPYFEAQGEAA</sequence>
<dbReference type="GeneID" id="95987754"/>
<gene>
    <name evidence="7" type="ORF">Q8F55_006711</name>
</gene>
<accession>A0ABR3PY02</accession>
<feature type="compositionally biased region" description="Low complexity" evidence="6">
    <location>
        <begin position="1"/>
        <end position="26"/>
    </location>
</feature>
<dbReference type="InterPro" id="IPR025702">
    <property type="entry name" value="OXD"/>
</dbReference>
<keyword evidence="4" id="KW-0408">Iron</keyword>
<evidence type="ECO:0000256" key="1">
    <source>
        <dbReference type="ARBA" id="ARBA00001970"/>
    </source>
</evidence>
<evidence type="ECO:0000256" key="5">
    <source>
        <dbReference type="ARBA" id="ARBA00023239"/>
    </source>
</evidence>
<evidence type="ECO:0000256" key="3">
    <source>
        <dbReference type="ARBA" id="ARBA00022723"/>
    </source>
</evidence>
<evidence type="ECO:0000256" key="4">
    <source>
        <dbReference type="ARBA" id="ARBA00023004"/>
    </source>
</evidence>
<proteinExistence type="predicted"/>
<keyword evidence="8" id="KW-1185">Reference proteome</keyword>
<keyword evidence="2" id="KW-0349">Heme</keyword>
<dbReference type="RefSeq" id="XP_069207234.1">
    <property type="nucleotide sequence ID" value="XM_069355163.1"/>
</dbReference>
<dbReference type="Proteomes" id="UP001565368">
    <property type="component" value="Unassembled WGS sequence"/>
</dbReference>
<evidence type="ECO:0000256" key="6">
    <source>
        <dbReference type="SAM" id="MobiDB-lite"/>
    </source>
</evidence>
<evidence type="ECO:0008006" key="9">
    <source>
        <dbReference type="Google" id="ProtNLM"/>
    </source>
</evidence>
<evidence type="ECO:0000313" key="7">
    <source>
        <dbReference type="EMBL" id="KAL1407290.1"/>
    </source>
</evidence>
<comment type="caution">
    <text evidence="7">The sequence shown here is derived from an EMBL/GenBank/DDBJ whole genome shotgun (WGS) entry which is preliminary data.</text>
</comment>